<sequence>MRDQLKAAGLAVAVALSATGIAGCQSTDDNVLTIGATAAPPTLDLVSNAAAAIPQVLLYNVYETLVRVNDSGKLVGLLAKSWKLSDDGLRLTFRLDPNARFASGARVTSAAVKASLELMRGASASPVNQANLAAIKAIHTPDDSTVILDLSNRDNFLLFNLASTSGVVIDPATKDLATRPQGSGPYVVTEFTPGHSVTLSPSPRPWHEGNRPTVRFAYYSDPTSQTAALLSGDLDVVSDMTTPQALSRFTGNPNYRVLRGTTNGEVVLGMNNTSKALSDRRVRQAILMAIDRKGLLDVVWNGQGTLIGSMVPPTDPWYTDLSHTWPHDPVRARKLLADAGYGNGLTLRLRTAALPYATAASRVVASELAQVGINVVTDELEFPARWLDVVYTHADYDLTIVAHVEARDIVNWANPDYYWRYHNKEFNRLIESARTGPADRTNETMMQASRILATDAAGGFLFLMPKITISKSGITGLQRNSTSMSFDLTKVRRSK</sequence>
<dbReference type="GO" id="GO:0042597">
    <property type="term" value="C:periplasmic space"/>
    <property type="evidence" value="ECO:0007669"/>
    <property type="project" value="UniProtKB-ARBA"/>
</dbReference>
<dbReference type="PANTHER" id="PTHR30290:SF38">
    <property type="entry name" value="D,D-DIPEPTIDE-BINDING PERIPLASMIC PROTEIN DDPA-RELATED"/>
    <property type="match status" value="1"/>
</dbReference>
<dbReference type="InterPro" id="IPR039424">
    <property type="entry name" value="SBP_5"/>
</dbReference>
<reference evidence="3 4" key="1">
    <citation type="submission" date="2017-02" db="EMBL/GenBank/DDBJ databases">
        <title>Prevalence of linear plasmids in Cutibacterium acnes isolates obtained from cancerous prostatic tissue.</title>
        <authorList>
            <person name="Davidsson S."/>
            <person name="Bruggemann H."/>
        </authorList>
    </citation>
    <scope>NUCLEOTIDE SEQUENCE [LARGE SCALE GENOMIC DNA]</scope>
    <source>
        <strain evidence="3 4">11-78</strain>
    </source>
</reference>
<dbReference type="PIRSF" id="PIRSF002741">
    <property type="entry name" value="MppA"/>
    <property type="match status" value="1"/>
</dbReference>
<proteinExistence type="predicted"/>
<dbReference type="InterPro" id="IPR030678">
    <property type="entry name" value="Peptide/Ni-bd"/>
</dbReference>
<dbReference type="GO" id="GO:0043190">
    <property type="term" value="C:ATP-binding cassette (ABC) transporter complex"/>
    <property type="evidence" value="ECO:0007669"/>
    <property type="project" value="InterPro"/>
</dbReference>
<dbReference type="OrthoDB" id="9796817at2"/>
<comment type="caution">
    <text evidence="3">The sequence shown here is derived from an EMBL/GenBank/DDBJ whole genome shotgun (WGS) entry which is preliminary data.</text>
</comment>
<organism evidence="3 4">
    <name type="scientific">Cutibacterium acnes</name>
    <name type="common">Propionibacterium acnes</name>
    <dbReference type="NCBI Taxonomy" id="1747"/>
    <lineage>
        <taxon>Bacteria</taxon>
        <taxon>Bacillati</taxon>
        <taxon>Actinomycetota</taxon>
        <taxon>Actinomycetes</taxon>
        <taxon>Propionibacteriales</taxon>
        <taxon>Propionibacteriaceae</taxon>
        <taxon>Cutibacterium</taxon>
    </lineage>
</organism>
<accession>A0A2B7II03</accession>
<dbReference type="AlphaFoldDB" id="A0A2B7II03"/>
<evidence type="ECO:0000313" key="4">
    <source>
        <dbReference type="Proteomes" id="UP000226191"/>
    </source>
</evidence>
<dbReference type="Gene3D" id="3.10.105.10">
    <property type="entry name" value="Dipeptide-binding Protein, Domain 3"/>
    <property type="match status" value="1"/>
</dbReference>
<dbReference type="Gene3D" id="3.40.190.10">
    <property type="entry name" value="Periplasmic binding protein-like II"/>
    <property type="match status" value="1"/>
</dbReference>
<dbReference type="GO" id="GO:1904680">
    <property type="term" value="F:peptide transmembrane transporter activity"/>
    <property type="evidence" value="ECO:0007669"/>
    <property type="project" value="TreeGrafter"/>
</dbReference>
<dbReference type="SUPFAM" id="SSF53850">
    <property type="entry name" value="Periplasmic binding protein-like II"/>
    <property type="match status" value="1"/>
</dbReference>
<dbReference type="Pfam" id="PF00496">
    <property type="entry name" value="SBP_bac_5"/>
    <property type="match status" value="1"/>
</dbReference>
<dbReference type="RefSeq" id="WP_002516792.1">
    <property type="nucleotide sequence ID" value="NZ_AP019664.1"/>
</dbReference>
<evidence type="ECO:0000313" key="3">
    <source>
        <dbReference type="EMBL" id="PGF36734.1"/>
    </source>
</evidence>
<gene>
    <name evidence="3" type="ORF">B1B09_03780</name>
</gene>
<dbReference type="PANTHER" id="PTHR30290">
    <property type="entry name" value="PERIPLASMIC BINDING COMPONENT OF ABC TRANSPORTER"/>
    <property type="match status" value="1"/>
</dbReference>
<dbReference type="GeneID" id="92857246"/>
<dbReference type="EMBL" id="MVCE01000001">
    <property type="protein sequence ID" value="PGF36734.1"/>
    <property type="molecule type" value="Genomic_DNA"/>
</dbReference>
<keyword evidence="1" id="KW-0732">Signal</keyword>
<protein>
    <submittedName>
        <fullName evidence="3">ABC transporter substrate-binding protein</fullName>
    </submittedName>
</protein>
<evidence type="ECO:0000256" key="1">
    <source>
        <dbReference type="ARBA" id="ARBA00022729"/>
    </source>
</evidence>
<dbReference type="CDD" id="cd08494">
    <property type="entry name" value="PBP2_NikA_DppA_OppA_like_6"/>
    <property type="match status" value="1"/>
</dbReference>
<name>A0A2B7II03_CUTAC</name>
<dbReference type="Proteomes" id="UP000226191">
    <property type="component" value="Unassembled WGS sequence"/>
</dbReference>
<dbReference type="PROSITE" id="PS51257">
    <property type="entry name" value="PROKAR_LIPOPROTEIN"/>
    <property type="match status" value="1"/>
</dbReference>
<evidence type="ECO:0000259" key="2">
    <source>
        <dbReference type="Pfam" id="PF00496"/>
    </source>
</evidence>
<dbReference type="InterPro" id="IPR000914">
    <property type="entry name" value="SBP_5_dom"/>
</dbReference>
<feature type="domain" description="Solute-binding protein family 5" evidence="2">
    <location>
        <begin position="73"/>
        <end position="403"/>
    </location>
</feature>
<dbReference type="GO" id="GO:0015833">
    <property type="term" value="P:peptide transport"/>
    <property type="evidence" value="ECO:0007669"/>
    <property type="project" value="TreeGrafter"/>
</dbReference>